<dbReference type="EMBL" id="PDHH01000009">
    <property type="protein sequence ID" value="PSM51317.1"/>
    <property type="molecule type" value="Genomic_DNA"/>
</dbReference>
<protein>
    <submittedName>
        <fullName evidence="2">Uncharacterized protein</fullName>
    </submittedName>
</protein>
<feature type="transmembrane region" description="Helical" evidence="1">
    <location>
        <begin position="93"/>
        <end position="117"/>
    </location>
</feature>
<gene>
    <name evidence="2" type="ORF">CQ405_08800</name>
</gene>
<feature type="transmembrane region" description="Helical" evidence="1">
    <location>
        <begin position="32"/>
        <end position="50"/>
    </location>
</feature>
<dbReference type="Proteomes" id="UP000240535">
    <property type="component" value="Unassembled WGS sequence"/>
</dbReference>
<keyword evidence="3" id="KW-1185">Reference proteome</keyword>
<comment type="caution">
    <text evidence="2">The sequence shown here is derived from an EMBL/GenBank/DDBJ whole genome shotgun (WGS) entry which is preliminary data.</text>
</comment>
<reference evidence="3" key="1">
    <citation type="submission" date="2017-10" db="EMBL/GenBank/DDBJ databases">
        <title>Campylobacter species from seals.</title>
        <authorList>
            <person name="Gilbert M.J."/>
            <person name="Zomer A.L."/>
            <person name="Timmerman A.J."/>
            <person name="Duim B."/>
            <person name="Wagenaar J.A."/>
        </authorList>
    </citation>
    <scope>NUCLEOTIDE SEQUENCE [LARGE SCALE GENOMIC DNA]</scope>
    <source>
        <strain evidence="3">17S00004-5</strain>
    </source>
</reference>
<evidence type="ECO:0000313" key="2">
    <source>
        <dbReference type="EMBL" id="PSM51317.1"/>
    </source>
</evidence>
<proteinExistence type="predicted"/>
<organism evidence="2 3">
    <name type="scientific">Campylobacter blaseri</name>
    <dbReference type="NCBI Taxonomy" id="2042961"/>
    <lineage>
        <taxon>Bacteria</taxon>
        <taxon>Pseudomonadati</taxon>
        <taxon>Campylobacterota</taxon>
        <taxon>Epsilonproteobacteria</taxon>
        <taxon>Campylobacterales</taxon>
        <taxon>Campylobacteraceae</taxon>
        <taxon>Campylobacter</taxon>
    </lineage>
</organism>
<dbReference type="OrthoDB" id="1100556at2"/>
<keyword evidence="1" id="KW-0472">Membrane</keyword>
<evidence type="ECO:0000256" key="1">
    <source>
        <dbReference type="SAM" id="Phobius"/>
    </source>
</evidence>
<feature type="transmembrane region" description="Helical" evidence="1">
    <location>
        <begin position="5"/>
        <end position="20"/>
    </location>
</feature>
<dbReference type="RefSeq" id="WP_106872787.1">
    <property type="nucleotide sequence ID" value="NZ_CP053841.1"/>
</dbReference>
<keyword evidence="1" id="KW-1133">Transmembrane helix</keyword>
<dbReference type="AlphaFoldDB" id="A0A2P8QYJ6"/>
<sequence>MIKFFLNLSSFLWVILLYVLDKNIFNLYSSEFLIFLIIFISINIISIGLIKKHTNFLDGTQEISKIYPAYNEHMPAFFAICVVAFSLKNINEYNLIFFFSIVFILFIIFCINNVGYLNPTLYLFGYRIYRAETKNNNLIIIMNYKTDYKKKKLEHNSFIQLDEHTYLIPNTTKKEK</sequence>
<accession>A0A2P8QYJ6</accession>
<keyword evidence="1" id="KW-0812">Transmembrane</keyword>
<evidence type="ECO:0000313" key="3">
    <source>
        <dbReference type="Proteomes" id="UP000240535"/>
    </source>
</evidence>
<name>A0A2P8QYJ6_9BACT</name>